<dbReference type="AlphaFoldDB" id="D0LT07"/>
<evidence type="ECO:0000256" key="1">
    <source>
        <dbReference type="SAM" id="MobiDB-lite"/>
    </source>
</evidence>
<sequence>MAAAFGLGSGATQARAGGAADPTSIDSPQAGISKPGFIDNDNGANIRTGPRELDGKALSARPLPPATRVFVSGQHPQTSQWWYVSAFLPDAIIRGYVQDFRVNIDLPEPSAKLYQIQPGDTVERLAVREFSDAVRDGHDLRYYENVLLAVNRDKNRAGIQGSFQRPNLIGGGANNIQLEAGRRIWLVSPTFARAREGSVPDGSLSNGGYASAKRAVTHIDDLLRSVTDSPRYLGTVAGEYADAIQAHLPEIIGITAGFIAAESLSAFLAATPTGVGQLAALLIQLAIASFGAKFAVDAAGQALQHGSRWLNLAWTAHGDAAQLADASQAFLQMLVSIAMAALSIAGVRANVGKGLKIADAIQIRPPALGWAPAMLTPQGIAAPGAPVFTPGSIATTGPVVFNPSAMAGLAASAQVVHTSGESTTGGRRQRRTLETHESAGGHTIERHVGKSDNWLRQRLRNEPELESASSFYNEAAANRAQGLFVKRFRKQIDEWLASGRHRFSESITTNSPLGRVVQRNGKVLDTTCAQFVLVRASSGSGSSSS</sequence>
<dbReference type="eggNOG" id="COG1388">
    <property type="taxonomic scope" value="Bacteria"/>
</dbReference>
<dbReference type="Pfam" id="PF18431">
    <property type="entry name" value="RNAse_A_bac"/>
    <property type="match status" value="1"/>
</dbReference>
<dbReference type="Proteomes" id="UP000001880">
    <property type="component" value="Chromosome"/>
</dbReference>
<dbReference type="RefSeq" id="WP_012831735.1">
    <property type="nucleotide sequence ID" value="NC_013440.1"/>
</dbReference>
<evidence type="ECO:0000259" key="2">
    <source>
        <dbReference type="Pfam" id="PF18431"/>
    </source>
</evidence>
<reference evidence="3 4" key="1">
    <citation type="journal article" date="2010" name="Stand. Genomic Sci.">
        <title>Complete genome sequence of Haliangium ochraceum type strain (SMP-2).</title>
        <authorList>
            <consortium name="US DOE Joint Genome Institute (JGI-PGF)"/>
            <person name="Ivanova N."/>
            <person name="Daum C."/>
            <person name="Lang E."/>
            <person name="Abt B."/>
            <person name="Kopitz M."/>
            <person name="Saunders E."/>
            <person name="Lapidus A."/>
            <person name="Lucas S."/>
            <person name="Glavina Del Rio T."/>
            <person name="Nolan M."/>
            <person name="Tice H."/>
            <person name="Copeland A."/>
            <person name="Cheng J.F."/>
            <person name="Chen F."/>
            <person name="Bruce D."/>
            <person name="Goodwin L."/>
            <person name="Pitluck S."/>
            <person name="Mavromatis K."/>
            <person name="Pati A."/>
            <person name="Mikhailova N."/>
            <person name="Chen A."/>
            <person name="Palaniappan K."/>
            <person name="Land M."/>
            <person name="Hauser L."/>
            <person name="Chang Y.J."/>
            <person name="Jeffries C.D."/>
            <person name="Detter J.C."/>
            <person name="Brettin T."/>
            <person name="Rohde M."/>
            <person name="Goker M."/>
            <person name="Bristow J."/>
            <person name="Markowitz V."/>
            <person name="Eisen J.A."/>
            <person name="Hugenholtz P."/>
            <person name="Kyrpides N.C."/>
            <person name="Klenk H.P."/>
        </authorList>
    </citation>
    <scope>NUCLEOTIDE SEQUENCE [LARGE SCALE GENOMIC DNA]</scope>
    <source>
        <strain evidence="4">DSM 14365 / CIP 107738 / JCM 11303 / AJ 13395 / SMP-2</strain>
    </source>
</reference>
<accession>D0LT07</accession>
<dbReference type="OrthoDB" id="5490327at2"/>
<evidence type="ECO:0000313" key="4">
    <source>
        <dbReference type="Proteomes" id="UP000001880"/>
    </source>
</evidence>
<dbReference type="STRING" id="502025.Hoch_6677"/>
<gene>
    <name evidence="3" type="ordered locus">Hoch_6677</name>
</gene>
<dbReference type="KEGG" id="hoh:Hoch_6677"/>
<keyword evidence="4" id="KW-1185">Reference proteome</keyword>
<proteinExistence type="predicted"/>
<feature type="domain" description="Bacterial CdiA-CT RNAse A" evidence="2">
    <location>
        <begin position="441"/>
        <end position="537"/>
    </location>
</feature>
<dbReference type="EMBL" id="CP001804">
    <property type="protein sequence ID" value="ACY19143.1"/>
    <property type="molecule type" value="Genomic_DNA"/>
</dbReference>
<protein>
    <recommendedName>
        <fullName evidence="2">Bacterial CdiA-CT RNAse A domain-containing protein</fullName>
    </recommendedName>
</protein>
<name>D0LT07_HALO1</name>
<organism evidence="3 4">
    <name type="scientific">Haliangium ochraceum (strain DSM 14365 / JCM 11303 / SMP-2)</name>
    <dbReference type="NCBI Taxonomy" id="502025"/>
    <lineage>
        <taxon>Bacteria</taxon>
        <taxon>Pseudomonadati</taxon>
        <taxon>Myxococcota</taxon>
        <taxon>Polyangia</taxon>
        <taxon>Haliangiales</taxon>
        <taxon>Kofleriaceae</taxon>
        <taxon>Haliangium</taxon>
    </lineage>
</organism>
<evidence type="ECO:0000313" key="3">
    <source>
        <dbReference type="EMBL" id="ACY19143.1"/>
    </source>
</evidence>
<feature type="region of interest" description="Disordered" evidence="1">
    <location>
        <begin position="1"/>
        <end position="59"/>
    </location>
</feature>
<dbReference type="InterPro" id="IPR041436">
    <property type="entry name" value="RNAse_A_bac"/>
</dbReference>
<dbReference type="HOGENOM" id="CLU_499459_0_0_7"/>